<dbReference type="InterPro" id="IPR007730">
    <property type="entry name" value="SPOR-like_dom"/>
</dbReference>
<dbReference type="EMBL" id="MTHD01000001">
    <property type="protein sequence ID" value="OMG56493.1"/>
    <property type="molecule type" value="Genomic_DNA"/>
</dbReference>
<dbReference type="AlphaFoldDB" id="A0A1R1ICJ3"/>
<feature type="domain" description="SPOR" evidence="3">
    <location>
        <begin position="190"/>
        <end position="253"/>
    </location>
</feature>
<dbReference type="GO" id="GO:0042834">
    <property type="term" value="F:peptidoglycan binding"/>
    <property type="evidence" value="ECO:0007669"/>
    <property type="project" value="InterPro"/>
</dbReference>
<evidence type="ECO:0000259" key="3">
    <source>
        <dbReference type="Pfam" id="PF05036"/>
    </source>
</evidence>
<evidence type="ECO:0000256" key="1">
    <source>
        <dbReference type="SAM" id="MobiDB-lite"/>
    </source>
</evidence>
<accession>A0A1R1ICJ3</accession>
<reference evidence="4 5" key="1">
    <citation type="submission" date="2016-10" db="EMBL/GenBank/DDBJ databases">
        <title>Alkaliphiles isolated from bioreactors.</title>
        <authorList>
            <person name="Salah Z."/>
            <person name="Rout S.P."/>
            <person name="Humphreys P.N."/>
        </authorList>
    </citation>
    <scope>NUCLEOTIDE SEQUENCE [LARGE SCALE GENOMIC DNA]</scope>
    <source>
        <strain evidence="4 5">ZS02</strain>
    </source>
</reference>
<keyword evidence="2" id="KW-1133">Transmembrane helix</keyword>
<evidence type="ECO:0000313" key="4">
    <source>
        <dbReference type="EMBL" id="OMG56493.1"/>
    </source>
</evidence>
<proteinExistence type="predicted"/>
<sequence length="259" mass="27057">MTMPEKTETTDVSPDLRNQLAKRLAVAGGLVAILLGMLAVFDHFSQPADERELQVFTQPVPVAPKKMVTQPVTPAEIVPEPTTEPLETAAVAPVAEAETPPPPVVAAEPAAEPARVPAATNRSAARTATPAKEPAVVPEMTSAPPIAPTPVDQPSRKPVPPTARVIESVPASSPAPVAPVTPAGAPRLFSGFVLQAGVFTSAQRAEELHAKLTLSGVPSQIETRVQVGPFRTRKEAAEAQARLHELGIDTILVAPKSAR</sequence>
<protein>
    <recommendedName>
        <fullName evidence="3">SPOR domain-containing protein</fullName>
    </recommendedName>
</protein>
<comment type="caution">
    <text evidence="4">The sequence shown here is derived from an EMBL/GenBank/DDBJ whole genome shotgun (WGS) entry which is preliminary data.</text>
</comment>
<organism evidence="4 5">
    <name type="scientific">Azonexus hydrophilus</name>
    <dbReference type="NCBI Taxonomy" id="418702"/>
    <lineage>
        <taxon>Bacteria</taxon>
        <taxon>Pseudomonadati</taxon>
        <taxon>Pseudomonadota</taxon>
        <taxon>Betaproteobacteria</taxon>
        <taxon>Rhodocyclales</taxon>
        <taxon>Azonexaceae</taxon>
        <taxon>Azonexus</taxon>
    </lineage>
</organism>
<dbReference type="OrthoDB" id="9181370at2"/>
<keyword evidence="2" id="KW-0472">Membrane</keyword>
<evidence type="ECO:0000313" key="5">
    <source>
        <dbReference type="Proteomes" id="UP000187526"/>
    </source>
</evidence>
<feature type="region of interest" description="Disordered" evidence="1">
    <location>
        <begin position="109"/>
        <end position="161"/>
    </location>
</feature>
<evidence type="ECO:0000256" key="2">
    <source>
        <dbReference type="SAM" id="Phobius"/>
    </source>
</evidence>
<dbReference type="InterPro" id="IPR036680">
    <property type="entry name" value="SPOR-like_sf"/>
</dbReference>
<dbReference type="Proteomes" id="UP000187526">
    <property type="component" value="Unassembled WGS sequence"/>
</dbReference>
<dbReference type="Gene3D" id="3.30.70.1070">
    <property type="entry name" value="Sporulation related repeat"/>
    <property type="match status" value="1"/>
</dbReference>
<keyword evidence="5" id="KW-1185">Reference proteome</keyword>
<feature type="compositionally biased region" description="Low complexity" evidence="1">
    <location>
        <begin position="109"/>
        <end position="131"/>
    </location>
</feature>
<keyword evidence="2" id="KW-0812">Transmembrane</keyword>
<dbReference type="STRING" id="418702.BJN45_02430"/>
<feature type="transmembrane region" description="Helical" evidence="2">
    <location>
        <begin position="20"/>
        <end position="41"/>
    </location>
</feature>
<dbReference type="Pfam" id="PF05036">
    <property type="entry name" value="SPOR"/>
    <property type="match status" value="1"/>
</dbReference>
<gene>
    <name evidence="4" type="ORF">BJN45_02430</name>
</gene>
<dbReference type="SUPFAM" id="SSF110997">
    <property type="entry name" value="Sporulation related repeat"/>
    <property type="match status" value="1"/>
</dbReference>
<name>A0A1R1ICJ3_9RHOO</name>